<dbReference type="SUPFAM" id="SSF55729">
    <property type="entry name" value="Acyl-CoA N-acyltransferases (Nat)"/>
    <property type="match status" value="1"/>
</dbReference>
<dbReference type="EMBL" id="FOSR01000004">
    <property type="protein sequence ID" value="SFK59077.1"/>
    <property type="molecule type" value="Genomic_DNA"/>
</dbReference>
<dbReference type="Pfam" id="PF00583">
    <property type="entry name" value="Acetyltransf_1"/>
    <property type="match status" value="1"/>
</dbReference>
<accession>A0A1I4AT18</accession>
<dbReference type="AlphaFoldDB" id="A0A1I4AT18"/>
<evidence type="ECO:0000313" key="4">
    <source>
        <dbReference type="EMBL" id="SFK59077.1"/>
    </source>
</evidence>
<reference evidence="5" key="1">
    <citation type="submission" date="2016-10" db="EMBL/GenBank/DDBJ databases">
        <authorList>
            <person name="Varghese N."/>
            <person name="Submissions S."/>
        </authorList>
    </citation>
    <scope>NUCLEOTIDE SEQUENCE [LARGE SCALE GENOMIC DNA]</scope>
    <source>
        <strain evidence="5">MO64</strain>
    </source>
</reference>
<dbReference type="PROSITE" id="PS51186">
    <property type="entry name" value="GNAT"/>
    <property type="match status" value="1"/>
</dbReference>
<dbReference type="PANTHER" id="PTHR43877">
    <property type="entry name" value="AMINOALKYLPHOSPHONATE N-ACETYLTRANSFERASE-RELATED-RELATED"/>
    <property type="match status" value="1"/>
</dbReference>
<keyword evidence="5" id="KW-1185">Reference proteome</keyword>
<gene>
    <name evidence="4" type="ORF">SAMN05192579_104101</name>
</gene>
<feature type="domain" description="N-acetyltransferase" evidence="3">
    <location>
        <begin position="9"/>
        <end position="213"/>
    </location>
</feature>
<dbReference type="InterPro" id="IPR050832">
    <property type="entry name" value="Bact_Acetyltransf"/>
</dbReference>
<dbReference type="Proteomes" id="UP000198725">
    <property type="component" value="Unassembled WGS sequence"/>
</dbReference>
<evidence type="ECO:0000259" key="3">
    <source>
        <dbReference type="PROSITE" id="PS51186"/>
    </source>
</evidence>
<dbReference type="CDD" id="cd04301">
    <property type="entry name" value="NAT_SF"/>
    <property type="match status" value="1"/>
</dbReference>
<name>A0A1I4AT18_9GAMM</name>
<dbReference type="InterPro" id="IPR000182">
    <property type="entry name" value="GNAT_dom"/>
</dbReference>
<evidence type="ECO:0000256" key="2">
    <source>
        <dbReference type="ARBA" id="ARBA00023315"/>
    </source>
</evidence>
<organism evidence="4 5">
    <name type="scientific">Rhodanobacter glycinis</name>
    <dbReference type="NCBI Taxonomy" id="582702"/>
    <lineage>
        <taxon>Bacteria</taxon>
        <taxon>Pseudomonadati</taxon>
        <taxon>Pseudomonadota</taxon>
        <taxon>Gammaproteobacteria</taxon>
        <taxon>Lysobacterales</taxon>
        <taxon>Rhodanobacteraceae</taxon>
        <taxon>Rhodanobacter</taxon>
    </lineage>
</organism>
<protein>
    <submittedName>
        <fullName evidence="4">Acetyltransferase (GNAT) family protein</fullName>
    </submittedName>
</protein>
<evidence type="ECO:0000256" key="1">
    <source>
        <dbReference type="ARBA" id="ARBA00022679"/>
    </source>
</evidence>
<evidence type="ECO:0000313" key="5">
    <source>
        <dbReference type="Proteomes" id="UP000198725"/>
    </source>
</evidence>
<dbReference type="GO" id="GO:0016747">
    <property type="term" value="F:acyltransferase activity, transferring groups other than amino-acyl groups"/>
    <property type="evidence" value="ECO:0007669"/>
    <property type="project" value="InterPro"/>
</dbReference>
<sequence>MPDAKSAVPRFRQATAGDVEAVVSLIHSSGPAAFDYVFAVPGRSDAQAFLRRAFIDGAGEFGWRNHLVGELEGAVVAVGAGFGGESSLAFTLAAARQILAHYGPRHAPGVIVRGLRVERVIPPPARGMHYLAHLGVTPVLRGEGIGRALIDELVRRGVQAGRRRMVLDVATSNPRAQALYERLGFEVTRERASSLTNAQGVVPGHRRMERVVI</sequence>
<keyword evidence="1 4" id="KW-0808">Transferase</keyword>
<dbReference type="RefSeq" id="WP_175481508.1">
    <property type="nucleotide sequence ID" value="NZ_FOSR01000004.1"/>
</dbReference>
<proteinExistence type="predicted"/>
<keyword evidence="2" id="KW-0012">Acyltransferase</keyword>
<dbReference type="Gene3D" id="3.40.630.30">
    <property type="match status" value="1"/>
</dbReference>
<dbReference type="InterPro" id="IPR016181">
    <property type="entry name" value="Acyl_CoA_acyltransferase"/>
</dbReference>